<dbReference type="GO" id="GO:0000976">
    <property type="term" value="F:transcription cis-regulatory region binding"/>
    <property type="evidence" value="ECO:0007669"/>
    <property type="project" value="TreeGrafter"/>
</dbReference>
<dbReference type="PANTHER" id="PTHR30055:SF234">
    <property type="entry name" value="HTH-TYPE TRANSCRIPTIONAL REGULATOR BETI"/>
    <property type="match status" value="1"/>
</dbReference>
<keyword evidence="1" id="KW-0805">Transcription regulation</keyword>
<dbReference type="InterPro" id="IPR050109">
    <property type="entry name" value="HTH-type_TetR-like_transc_reg"/>
</dbReference>
<dbReference type="Gene3D" id="1.10.357.10">
    <property type="entry name" value="Tetracycline Repressor, domain 2"/>
    <property type="match status" value="1"/>
</dbReference>
<accession>A0AAJ1WVD6</accession>
<dbReference type="PANTHER" id="PTHR30055">
    <property type="entry name" value="HTH-TYPE TRANSCRIPTIONAL REGULATOR RUTR"/>
    <property type="match status" value="1"/>
</dbReference>
<evidence type="ECO:0000256" key="4">
    <source>
        <dbReference type="PROSITE-ProRule" id="PRU00335"/>
    </source>
</evidence>
<organism evidence="6 7">
    <name type="scientific">Methylobacterium brachiatum</name>
    <dbReference type="NCBI Taxonomy" id="269660"/>
    <lineage>
        <taxon>Bacteria</taxon>
        <taxon>Pseudomonadati</taxon>
        <taxon>Pseudomonadota</taxon>
        <taxon>Alphaproteobacteria</taxon>
        <taxon>Hyphomicrobiales</taxon>
        <taxon>Methylobacteriaceae</taxon>
        <taxon>Methylobacterium</taxon>
    </lineage>
</organism>
<dbReference type="PROSITE" id="PS01081">
    <property type="entry name" value="HTH_TETR_1"/>
    <property type="match status" value="1"/>
</dbReference>
<keyword evidence="3" id="KW-0804">Transcription</keyword>
<dbReference type="InterPro" id="IPR001647">
    <property type="entry name" value="HTH_TetR"/>
</dbReference>
<dbReference type="Pfam" id="PF00440">
    <property type="entry name" value="TetR_N"/>
    <property type="match status" value="1"/>
</dbReference>
<evidence type="ECO:0000256" key="3">
    <source>
        <dbReference type="ARBA" id="ARBA00023163"/>
    </source>
</evidence>
<dbReference type="RefSeq" id="WP_230365841.1">
    <property type="nucleotide sequence ID" value="NZ_JAJALK010000003.1"/>
</dbReference>
<dbReference type="AlphaFoldDB" id="A0AAJ1WVD6"/>
<dbReference type="InterPro" id="IPR041347">
    <property type="entry name" value="MftR_C"/>
</dbReference>
<evidence type="ECO:0000256" key="2">
    <source>
        <dbReference type="ARBA" id="ARBA00023125"/>
    </source>
</evidence>
<dbReference type="GO" id="GO:0003700">
    <property type="term" value="F:DNA-binding transcription factor activity"/>
    <property type="evidence" value="ECO:0007669"/>
    <property type="project" value="TreeGrafter"/>
</dbReference>
<evidence type="ECO:0000313" key="7">
    <source>
        <dbReference type="Proteomes" id="UP001223420"/>
    </source>
</evidence>
<keyword evidence="2 4" id="KW-0238">DNA-binding</keyword>
<comment type="caution">
    <text evidence="6">The sequence shown here is derived from an EMBL/GenBank/DDBJ whole genome shotgun (WGS) entry which is preliminary data.</text>
</comment>
<sequence length="186" mass="20164">MLSRQQQDAIRQRIVEAGIVQFLANGYEATSVDAIAEAAGVSRRSVFRYFETKEDIVLTWAMSTGPGLVRELDGLDCITDTVRAALDAVSRHVGRHEGEHPVSLAVGRLIERTPSLRARAHEKYLGWEDLLSDALTVRGAAPVAARMAAALAIGGLRIAAREWVAGEGRRPIGDILAEAYGPFCEL</sequence>
<dbReference type="InterPro" id="IPR023772">
    <property type="entry name" value="DNA-bd_HTH_TetR-type_CS"/>
</dbReference>
<dbReference type="SUPFAM" id="SSF46689">
    <property type="entry name" value="Homeodomain-like"/>
    <property type="match status" value="1"/>
</dbReference>
<feature type="DNA-binding region" description="H-T-H motif" evidence="4">
    <location>
        <begin position="31"/>
        <end position="50"/>
    </location>
</feature>
<dbReference type="Proteomes" id="UP001223420">
    <property type="component" value="Unassembled WGS sequence"/>
</dbReference>
<dbReference type="Pfam" id="PF17754">
    <property type="entry name" value="TetR_C_14"/>
    <property type="match status" value="1"/>
</dbReference>
<name>A0AAJ1WVD6_9HYPH</name>
<reference evidence="6" key="1">
    <citation type="submission" date="2023-07" db="EMBL/GenBank/DDBJ databases">
        <title>Genomic Encyclopedia of Type Strains, Phase IV (KMG-IV): sequencing the most valuable type-strain genomes for metagenomic binning, comparative biology and taxonomic classification.</title>
        <authorList>
            <person name="Goeker M."/>
        </authorList>
    </citation>
    <scope>NUCLEOTIDE SEQUENCE</scope>
    <source>
        <strain evidence="6">DSM 19569</strain>
    </source>
</reference>
<dbReference type="PROSITE" id="PS50977">
    <property type="entry name" value="HTH_TETR_2"/>
    <property type="match status" value="1"/>
</dbReference>
<gene>
    <name evidence="6" type="ORF">QO001_001463</name>
</gene>
<dbReference type="InterPro" id="IPR009057">
    <property type="entry name" value="Homeodomain-like_sf"/>
</dbReference>
<proteinExistence type="predicted"/>
<evidence type="ECO:0000313" key="6">
    <source>
        <dbReference type="EMBL" id="MDQ0542545.1"/>
    </source>
</evidence>
<feature type="domain" description="HTH tetR-type" evidence="5">
    <location>
        <begin position="8"/>
        <end position="68"/>
    </location>
</feature>
<evidence type="ECO:0000259" key="5">
    <source>
        <dbReference type="PROSITE" id="PS50977"/>
    </source>
</evidence>
<dbReference type="PRINTS" id="PR00455">
    <property type="entry name" value="HTHTETR"/>
</dbReference>
<protein>
    <submittedName>
        <fullName evidence="6">AcrR family transcriptional regulator</fullName>
    </submittedName>
</protein>
<dbReference type="EMBL" id="JAUSWL010000002">
    <property type="protein sequence ID" value="MDQ0542545.1"/>
    <property type="molecule type" value="Genomic_DNA"/>
</dbReference>
<evidence type="ECO:0000256" key="1">
    <source>
        <dbReference type="ARBA" id="ARBA00023015"/>
    </source>
</evidence>